<accession>A0A7I8WC94</accession>
<dbReference type="SUPFAM" id="SSF48652">
    <property type="entry name" value="Tetraspanin"/>
    <property type="match status" value="1"/>
</dbReference>
<dbReference type="Pfam" id="PF00335">
    <property type="entry name" value="Tetraspanin"/>
    <property type="match status" value="1"/>
</dbReference>
<reference evidence="7 8" key="1">
    <citation type="submission" date="2020-08" db="EMBL/GenBank/DDBJ databases">
        <authorList>
            <person name="Hejnol A."/>
        </authorList>
    </citation>
    <scope>NUCLEOTIDE SEQUENCE [LARGE SCALE GENOMIC DNA]</scope>
</reference>
<feature type="transmembrane region" description="Helical" evidence="6">
    <location>
        <begin position="252"/>
        <end position="275"/>
    </location>
</feature>
<dbReference type="AlphaFoldDB" id="A0A7I8WC94"/>
<keyword evidence="4 6" id="KW-1133">Transmembrane helix</keyword>
<protein>
    <recommendedName>
        <fullName evidence="6">Tetraspanin</fullName>
    </recommendedName>
</protein>
<dbReference type="InterPro" id="IPR018503">
    <property type="entry name" value="Tetraspanin_CS"/>
</dbReference>
<keyword evidence="3 6" id="KW-0812">Transmembrane</keyword>
<organism evidence="7 8">
    <name type="scientific">Dimorphilus gyrociliatus</name>
    <dbReference type="NCBI Taxonomy" id="2664684"/>
    <lineage>
        <taxon>Eukaryota</taxon>
        <taxon>Metazoa</taxon>
        <taxon>Spiralia</taxon>
        <taxon>Lophotrochozoa</taxon>
        <taxon>Annelida</taxon>
        <taxon>Polychaeta</taxon>
        <taxon>Polychaeta incertae sedis</taxon>
        <taxon>Dinophilidae</taxon>
        <taxon>Dimorphilus</taxon>
    </lineage>
</organism>
<comment type="subcellular location">
    <subcellularLocation>
        <location evidence="1 6">Membrane</location>
        <topology evidence="1 6">Multi-pass membrane protein</topology>
    </subcellularLocation>
</comment>
<dbReference type="PIRSF" id="PIRSF002419">
    <property type="entry name" value="Tetraspanin"/>
    <property type="match status" value="1"/>
</dbReference>
<keyword evidence="5 6" id="KW-0472">Membrane</keyword>
<keyword evidence="8" id="KW-1185">Reference proteome</keyword>
<comment type="similarity">
    <text evidence="2 6">Belongs to the tetraspanin (TM4SF) family.</text>
</comment>
<feature type="transmembrane region" description="Helical" evidence="6">
    <location>
        <begin position="52"/>
        <end position="75"/>
    </location>
</feature>
<comment type="caution">
    <text evidence="7">The sequence shown here is derived from an EMBL/GenBank/DDBJ whole genome shotgun (WGS) entry which is preliminary data.</text>
</comment>
<evidence type="ECO:0000256" key="6">
    <source>
        <dbReference type="RuleBase" id="RU361218"/>
    </source>
</evidence>
<dbReference type="InterPro" id="IPR018499">
    <property type="entry name" value="Tetraspanin/Peripherin"/>
</dbReference>
<dbReference type="EMBL" id="CAJFCJ010000029">
    <property type="protein sequence ID" value="CAD5125795.1"/>
    <property type="molecule type" value="Genomic_DNA"/>
</dbReference>
<feature type="transmembrane region" description="Helical" evidence="6">
    <location>
        <begin position="12"/>
        <end position="40"/>
    </location>
</feature>
<dbReference type="InterPro" id="IPR008952">
    <property type="entry name" value="Tetraspanin_EC2_sf"/>
</dbReference>
<dbReference type="GO" id="GO:0005886">
    <property type="term" value="C:plasma membrane"/>
    <property type="evidence" value="ECO:0007669"/>
    <property type="project" value="TreeGrafter"/>
</dbReference>
<dbReference type="OrthoDB" id="438211at2759"/>
<evidence type="ECO:0000313" key="8">
    <source>
        <dbReference type="Proteomes" id="UP000549394"/>
    </source>
</evidence>
<proteinExistence type="inferred from homology"/>
<dbReference type="PROSITE" id="PS00421">
    <property type="entry name" value="TM4_1"/>
    <property type="match status" value="1"/>
</dbReference>
<dbReference type="InterPro" id="IPR000301">
    <property type="entry name" value="Tetraspanin_animals"/>
</dbReference>
<evidence type="ECO:0000256" key="4">
    <source>
        <dbReference type="ARBA" id="ARBA00022989"/>
    </source>
</evidence>
<dbReference type="Gene3D" id="1.10.1450.10">
    <property type="entry name" value="Tetraspanin"/>
    <property type="match status" value="1"/>
</dbReference>
<evidence type="ECO:0000256" key="5">
    <source>
        <dbReference type="ARBA" id="ARBA00023136"/>
    </source>
</evidence>
<name>A0A7I8WC94_9ANNE</name>
<evidence type="ECO:0000256" key="1">
    <source>
        <dbReference type="ARBA" id="ARBA00004141"/>
    </source>
</evidence>
<sequence length="287" mass="32735">MLPSKTNERISFYKYLLFIFSSLAWCMGATLIGVGLWLIIDRNYLTHIIGSSLFEVAAYILLVTGCITFIISLLGCTGSMMENKCLIFSYSICLIVIAVGFFLGGLLAGVFRTQIGNKVKSIMEDTLRDQYGVDLHEEFNRDVTRAWDKAQEKLRCCSVNSKSWFIYRESKWFKDFGKKSIAEKEFSHEGQNPYVPSSCCVRDEYYRAVNERVCMTWNIGPPGQHEGALNRALYYDGCYDKGKEFIQEHTSIMIGLGITFCILIATGVLLSCCLIRNLRRKQEMVKH</sequence>
<evidence type="ECO:0000256" key="2">
    <source>
        <dbReference type="ARBA" id="ARBA00006840"/>
    </source>
</evidence>
<feature type="transmembrane region" description="Helical" evidence="6">
    <location>
        <begin position="87"/>
        <end position="111"/>
    </location>
</feature>
<dbReference type="PRINTS" id="PR00259">
    <property type="entry name" value="TMFOUR"/>
</dbReference>
<evidence type="ECO:0000313" key="7">
    <source>
        <dbReference type="EMBL" id="CAD5125795.1"/>
    </source>
</evidence>
<dbReference type="Proteomes" id="UP000549394">
    <property type="component" value="Unassembled WGS sequence"/>
</dbReference>
<gene>
    <name evidence="7" type="ORF">DGYR_LOCUS13114</name>
</gene>
<evidence type="ECO:0000256" key="3">
    <source>
        <dbReference type="ARBA" id="ARBA00022692"/>
    </source>
</evidence>
<dbReference type="PANTHER" id="PTHR19282:SF527">
    <property type="entry name" value="TETRASPANIN"/>
    <property type="match status" value="1"/>
</dbReference>
<dbReference type="PANTHER" id="PTHR19282">
    <property type="entry name" value="TETRASPANIN"/>
    <property type="match status" value="1"/>
</dbReference>